<keyword evidence="2" id="KW-1003">Cell membrane</keyword>
<proteinExistence type="inferred from homology"/>
<dbReference type="InterPro" id="IPR018584">
    <property type="entry name" value="GT87"/>
</dbReference>
<organism evidence="9 10">
    <name type="scientific">Paenibacillus hexagrammi</name>
    <dbReference type="NCBI Taxonomy" id="2908839"/>
    <lineage>
        <taxon>Bacteria</taxon>
        <taxon>Bacillati</taxon>
        <taxon>Bacillota</taxon>
        <taxon>Bacilli</taxon>
        <taxon>Bacillales</taxon>
        <taxon>Paenibacillaceae</taxon>
        <taxon>Paenibacillus</taxon>
    </lineage>
</organism>
<comment type="similarity">
    <text evidence="7">Belongs to the glycosyltransferase 87 family.</text>
</comment>
<evidence type="ECO:0000256" key="4">
    <source>
        <dbReference type="ARBA" id="ARBA00022692"/>
    </source>
</evidence>
<evidence type="ECO:0000256" key="8">
    <source>
        <dbReference type="SAM" id="Phobius"/>
    </source>
</evidence>
<evidence type="ECO:0000256" key="3">
    <source>
        <dbReference type="ARBA" id="ARBA00022679"/>
    </source>
</evidence>
<evidence type="ECO:0000313" key="10">
    <source>
        <dbReference type="Proteomes" id="UP001649230"/>
    </source>
</evidence>
<keyword evidence="3" id="KW-0808">Transferase</keyword>
<protein>
    <submittedName>
        <fullName evidence="9">Glycosyltransferase 87 family protein</fullName>
    </submittedName>
</protein>
<dbReference type="RefSeq" id="WP_235121081.1">
    <property type="nucleotide sequence ID" value="NZ_CP090978.1"/>
</dbReference>
<reference evidence="9 10" key="1">
    <citation type="journal article" date="2024" name="Int. J. Syst. Evol. Microbiol.">
        <title>Paenibacillus hexagrammi sp. nov., a novel bacterium isolated from the gut content of Hexagrammos agrammus.</title>
        <authorList>
            <person name="Jung H.K."/>
            <person name="Kim D.G."/>
            <person name="Zin H."/>
            <person name="Park J."/>
            <person name="Jung H."/>
            <person name="Kim Y.O."/>
            <person name="Kong H.J."/>
            <person name="Kim J.W."/>
            <person name="Kim Y.S."/>
        </authorList>
    </citation>
    <scope>NUCLEOTIDE SEQUENCE [LARGE SCALE GENOMIC DNA]</scope>
    <source>
        <strain evidence="9 10">YPD9-1</strain>
    </source>
</reference>
<dbReference type="Proteomes" id="UP001649230">
    <property type="component" value="Chromosome"/>
</dbReference>
<accession>A0ABY3SKC8</accession>
<keyword evidence="6 8" id="KW-0472">Membrane</keyword>
<name>A0ABY3SKC8_9BACL</name>
<keyword evidence="10" id="KW-1185">Reference proteome</keyword>
<sequence length="215" mass="24521">MLSFFQPNRSVSVRRYGLLGFILLAAFIMRLILAPMWIGYDTDVGTFLAWSDRAYTVGLPALYTDAQHYFLDYPPGYMYVLYAIGFLHHAFGIPWESPISLLILKMPAMLADVGLAYAVYRLTWQVRGGQHAEPLALAGLMALNPAMWVNSAMWGQVDSFFMLFILMTLFQQQRGKLPQASVWLALAILLKPQALLFGPFLLIDVLRRRDWMLFC</sequence>
<feature type="transmembrane region" description="Helical" evidence="8">
    <location>
        <begin position="76"/>
        <end position="95"/>
    </location>
</feature>
<evidence type="ECO:0000313" key="9">
    <source>
        <dbReference type="EMBL" id="UJF34507.1"/>
    </source>
</evidence>
<feature type="transmembrane region" description="Helical" evidence="8">
    <location>
        <begin position="16"/>
        <end position="38"/>
    </location>
</feature>
<keyword evidence="4 8" id="KW-0812">Transmembrane</keyword>
<dbReference type="Pfam" id="PF09594">
    <property type="entry name" value="GT87"/>
    <property type="match status" value="1"/>
</dbReference>
<feature type="transmembrane region" description="Helical" evidence="8">
    <location>
        <begin position="151"/>
        <end position="170"/>
    </location>
</feature>
<evidence type="ECO:0000256" key="6">
    <source>
        <dbReference type="ARBA" id="ARBA00023136"/>
    </source>
</evidence>
<keyword evidence="5 8" id="KW-1133">Transmembrane helix</keyword>
<evidence type="ECO:0000256" key="7">
    <source>
        <dbReference type="ARBA" id="ARBA00024033"/>
    </source>
</evidence>
<dbReference type="EMBL" id="CP090978">
    <property type="protein sequence ID" value="UJF34507.1"/>
    <property type="molecule type" value="Genomic_DNA"/>
</dbReference>
<evidence type="ECO:0000256" key="5">
    <source>
        <dbReference type="ARBA" id="ARBA00022989"/>
    </source>
</evidence>
<comment type="subcellular location">
    <subcellularLocation>
        <location evidence="1">Cell membrane</location>
        <topology evidence="1">Multi-pass membrane protein</topology>
    </subcellularLocation>
</comment>
<feature type="transmembrane region" description="Helical" evidence="8">
    <location>
        <begin position="182"/>
        <end position="203"/>
    </location>
</feature>
<gene>
    <name evidence="9" type="ORF">L0M14_04810</name>
</gene>
<evidence type="ECO:0000256" key="1">
    <source>
        <dbReference type="ARBA" id="ARBA00004651"/>
    </source>
</evidence>
<feature type="transmembrane region" description="Helical" evidence="8">
    <location>
        <begin position="102"/>
        <end position="120"/>
    </location>
</feature>
<evidence type="ECO:0000256" key="2">
    <source>
        <dbReference type="ARBA" id="ARBA00022475"/>
    </source>
</evidence>